<evidence type="ECO:0000313" key="14">
    <source>
        <dbReference type="Proteomes" id="UP000733744"/>
    </source>
</evidence>
<dbReference type="InterPro" id="IPR012910">
    <property type="entry name" value="Plug_dom"/>
</dbReference>
<sequence>MLSASTKLKLCLSALLLSLNCHAENQQSIDTLTSEDLLAMSLEQVMALSITTSVSKKEQNVKDSAAAVFVISAEDIRRSGATNIPEALRMAPGLQVARVNASQWAVTIRGLNDRAANKLLVLMDGRTLFFPGFSGTLWETLDMLMENIERIEVIRGPGATLWGANAVNGVINIISKNAKKTQGTQLSIAGGDEQVFGSARYGFQIDAHSFGRIHAQGKKHDSYRNTNGTDAYDGWDAQQGGVQLDLSDGDDDAVKIQSNFSRGRFDNQQTAPRLTAPYFPAVRSQQDSNMFSLLSRWDKTLSADSSFSLQAYYDYQQHEFYLPSTFHQFDLDSQYRLKLFDRHDLILGGGYRFIQDQFNNNAIFQFSPGSLDYKLYNGFIQDEITLVPEKLKFILGTKLEHNDFSGLQFLPNTRLIWSPDNNHSVWTALSKAGTTPARSKEEMDIWLTTVPASAQTGNMPVKVFGQSSFMRDRYKSEEVIAYELGYRFQTSKVSADLALFYNDYSRLPFIISAGSPSVTVSESGIPYILQPVSLINDVRGYTYGSELSGAWQATDYWKLNLTYGFLEERYKTSSGNLNRPVYGTPQNQFSLRSSFDILSNLELDFWLRYVDKLADVGEKPVSDYTSLNLRLAYRPVRNLELSVVGDNLIEPHVEFNPDIQLGDYQQTLLSRHFYLKAKLDL</sequence>
<name>A0ABY3CA76_9GAMM</name>
<gene>
    <name evidence="13" type="ORF">EKO24_010855</name>
</gene>
<keyword evidence="7 8" id="KW-0998">Cell outer membrane</keyword>
<dbReference type="Pfam" id="PF07715">
    <property type="entry name" value="Plug"/>
    <property type="match status" value="1"/>
</dbReference>
<dbReference type="Pfam" id="PF00593">
    <property type="entry name" value="TonB_dep_Rec_b-barrel"/>
    <property type="match status" value="1"/>
</dbReference>
<keyword evidence="2 8" id="KW-0813">Transport</keyword>
<dbReference type="PANTHER" id="PTHR30069">
    <property type="entry name" value="TONB-DEPENDENT OUTER MEMBRANE RECEPTOR"/>
    <property type="match status" value="1"/>
</dbReference>
<dbReference type="InterPro" id="IPR039426">
    <property type="entry name" value="TonB-dep_rcpt-like"/>
</dbReference>
<feature type="domain" description="TonB-dependent receptor-like beta-barrel" evidence="11">
    <location>
        <begin position="201"/>
        <end position="648"/>
    </location>
</feature>
<evidence type="ECO:0000256" key="2">
    <source>
        <dbReference type="ARBA" id="ARBA00022448"/>
    </source>
</evidence>
<dbReference type="InterPro" id="IPR036942">
    <property type="entry name" value="Beta-barrel_TonB_sf"/>
</dbReference>
<keyword evidence="3 8" id="KW-1134">Transmembrane beta strand</keyword>
<evidence type="ECO:0000259" key="11">
    <source>
        <dbReference type="Pfam" id="PF00593"/>
    </source>
</evidence>
<comment type="subcellular location">
    <subcellularLocation>
        <location evidence="1 8">Cell outer membrane</location>
        <topology evidence="1 8">Multi-pass membrane protein</topology>
    </subcellularLocation>
</comment>
<dbReference type="SUPFAM" id="SSF56935">
    <property type="entry name" value="Porins"/>
    <property type="match status" value="1"/>
</dbReference>
<keyword evidence="13" id="KW-0675">Receptor</keyword>
<dbReference type="InterPro" id="IPR037066">
    <property type="entry name" value="Plug_dom_sf"/>
</dbReference>
<dbReference type="PANTHER" id="PTHR30069:SF37">
    <property type="entry name" value="FERRIC VIBRIOBACTIN RECEPTOR VIUA"/>
    <property type="match status" value="1"/>
</dbReference>
<comment type="caution">
    <text evidence="13">The sequence shown here is derived from an EMBL/GenBank/DDBJ whole genome shotgun (WGS) entry which is preliminary data.</text>
</comment>
<dbReference type="PROSITE" id="PS52016">
    <property type="entry name" value="TONB_DEPENDENT_REC_3"/>
    <property type="match status" value="1"/>
</dbReference>
<keyword evidence="5 9" id="KW-0798">TonB box</keyword>
<evidence type="ECO:0000256" key="5">
    <source>
        <dbReference type="ARBA" id="ARBA00023077"/>
    </source>
</evidence>
<keyword evidence="4 8" id="KW-0812">Transmembrane</keyword>
<dbReference type="InterPro" id="IPR000531">
    <property type="entry name" value="Beta-barrel_TonB"/>
</dbReference>
<evidence type="ECO:0000256" key="10">
    <source>
        <dbReference type="SAM" id="SignalP"/>
    </source>
</evidence>
<dbReference type="EMBL" id="RYFG02000094">
    <property type="protein sequence ID" value="TRW94898.1"/>
    <property type="molecule type" value="Genomic_DNA"/>
</dbReference>
<keyword evidence="14" id="KW-1185">Reference proteome</keyword>
<organism evidence="13 14">
    <name type="scientific">Candidatus Methylobacter oryzae</name>
    <dbReference type="NCBI Taxonomy" id="2497749"/>
    <lineage>
        <taxon>Bacteria</taxon>
        <taxon>Pseudomonadati</taxon>
        <taxon>Pseudomonadota</taxon>
        <taxon>Gammaproteobacteria</taxon>
        <taxon>Methylococcales</taxon>
        <taxon>Methylococcaceae</taxon>
        <taxon>Methylobacter</taxon>
    </lineage>
</organism>
<feature type="signal peptide" evidence="10">
    <location>
        <begin position="1"/>
        <end position="23"/>
    </location>
</feature>
<evidence type="ECO:0000313" key="13">
    <source>
        <dbReference type="EMBL" id="TRW94898.1"/>
    </source>
</evidence>
<feature type="chain" id="PRO_5046053375" evidence="10">
    <location>
        <begin position="24"/>
        <end position="681"/>
    </location>
</feature>
<dbReference type="Gene3D" id="2.40.170.20">
    <property type="entry name" value="TonB-dependent receptor, beta-barrel domain"/>
    <property type="match status" value="1"/>
</dbReference>
<evidence type="ECO:0000256" key="6">
    <source>
        <dbReference type="ARBA" id="ARBA00023136"/>
    </source>
</evidence>
<evidence type="ECO:0000256" key="7">
    <source>
        <dbReference type="ARBA" id="ARBA00023237"/>
    </source>
</evidence>
<feature type="domain" description="TonB-dependent receptor plug" evidence="12">
    <location>
        <begin position="61"/>
        <end position="170"/>
    </location>
</feature>
<dbReference type="CDD" id="cd01347">
    <property type="entry name" value="ligand_gated_channel"/>
    <property type="match status" value="1"/>
</dbReference>
<comment type="similarity">
    <text evidence="8 9">Belongs to the TonB-dependent receptor family.</text>
</comment>
<evidence type="ECO:0000256" key="8">
    <source>
        <dbReference type="PROSITE-ProRule" id="PRU01360"/>
    </source>
</evidence>
<evidence type="ECO:0000259" key="12">
    <source>
        <dbReference type="Pfam" id="PF07715"/>
    </source>
</evidence>
<evidence type="ECO:0000256" key="9">
    <source>
        <dbReference type="RuleBase" id="RU003357"/>
    </source>
</evidence>
<proteinExistence type="inferred from homology"/>
<reference evidence="13 14" key="1">
    <citation type="journal article" date="2019" name="Antonie Van Leeuwenhoek">
        <title>Description of 'Ca. Methylobacter oryzae' KRF1, a novel species from the environmentally important Methylobacter clade 2.</title>
        <authorList>
            <person name="Khatri K."/>
            <person name="Mohite J.A."/>
            <person name="Pandit P.S."/>
            <person name="Bahulikar R."/>
            <person name="Rahalkar M.C."/>
        </authorList>
    </citation>
    <scope>NUCLEOTIDE SEQUENCE [LARGE SCALE GENOMIC DNA]</scope>
    <source>
        <strain evidence="13 14">KRF1</strain>
    </source>
</reference>
<dbReference type="Proteomes" id="UP000733744">
    <property type="component" value="Unassembled WGS sequence"/>
</dbReference>
<keyword evidence="6 8" id="KW-0472">Membrane</keyword>
<dbReference type="Gene3D" id="2.170.130.10">
    <property type="entry name" value="TonB-dependent receptor, plug domain"/>
    <property type="match status" value="1"/>
</dbReference>
<protein>
    <submittedName>
        <fullName evidence="13">TonB-dependent receptor</fullName>
    </submittedName>
</protein>
<evidence type="ECO:0000256" key="1">
    <source>
        <dbReference type="ARBA" id="ARBA00004571"/>
    </source>
</evidence>
<evidence type="ECO:0000256" key="3">
    <source>
        <dbReference type="ARBA" id="ARBA00022452"/>
    </source>
</evidence>
<evidence type="ECO:0000256" key="4">
    <source>
        <dbReference type="ARBA" id="ARBA00022692"/>
    </source>
</evidence>
<accession>A0ABY3CA76</accession>
<keyword evidence="10" id="KW-0732">Signal</keyword>